<dbReference type="EMBL" id="MDLC01000008">
    <property type="protein sequence ID" value="ODS24486.1"/>
    <property type="molecule type" value="Genomic_DNA"/>
</dbReference>
<dbReference type="AlphaFoldDB" id="A0A1D2QSF0"/>
<name>A0A1D2QSF0_9GAMM</name>
<protein>
    <recommendedName>
        <fullName evidence="1">Glyoxalase-like domain-containing protein</fullName>
    </recommendedName>
</protein>
<comment type="caution">
    <text evidence="2">The sequence shown here is derived from an EMBL/GenBank/DDBJ whole genome shotgun (WGS) entry which is preliminary data.</text>
</comment>
<dbReference type="InterPro" id="IPR025870">
    <property type="entry name" value="Glyoxalase-like_dom"/>
</dbReference>
<dbReference type="PANTHER" id="PTHR40265">
    <property type="entry name" value="BLL2707 PROTEIN"/>
    <property type="match status" value="1"/>
</dbReference>
<evidence type="ECO:0000313" key="3">
    <source>
        <dbReference type="Proteomes" id="UP000242502"/>
    </source>
</evidence>
<dbReference type="PANTHER" id="PTHR40265:SF1">
    <property type="entry name" value="GLYOXALASE-LIKE DOMAIN-CONTAINING PROTEIN"/>
    <property type="match status" value="1"/>
</dbReference>
<evidence type="ECO:0000259" key="1">
    <source>
        <dbReference type="Pfam" id="PF13468"/>
    </source>
</evidence>
<dbReference type="SUPFAM" id="SSF54593">
    <property type="entry name" value="Glyoxalase/Bleomycin resistance protein/Dihydroxybiphenyl dioxygenase"/>
    <property type="match status" value="1"/>
</dbReference>
<dbReference type="STRING" id="62101.AB835_03315"/>
<feature type="domain" description="Glyoxalase-like" evidence="1">
    <location>
        <begin position="8"/>
        <end position="191"/>
    </location>
</feature>
<sequence length="297" mass="33361">MAKNHLGIDHPLVAVRDMDKACEDFARLGFFINPRHHHPWGTDNHFLMFPENFVEVISIYDKSKLDQTNEKGFAFGRFISNAIERREGIALVALHSEDARADHQLMQERGVENQGIVDFRRAAHLPDGTEGEAVVSLVMLINSEYPSISHFFCHQQRPELLWVKDWMTHPNSANAITSVCYVAENPLALLDRFAGIYGSEAIVRTSEGFTVKTDRGLFEILGPEESRGRFEGVDIPMNTEQLPSGIAIRFSVQSLAQAQACLDSHQVQYVKTCDGGLRIPAHYAGNTIFEMYPTMGL</sequence>
<evidence type="ECO:0000313" key="2">
    <source>
        <dbReference type="EMBL" id="ODS24486.1"/>
    </source>
</evidence>
<dbReference type="Proteomes" id="UP000242502">
    <property type="component" value="Unassembled WGS sequence"/>
</dbReference>
<accession>A0A1D2QSF0</accession>
<dbReference type="Gene3D" id="3.10.180.10">
    <property type="entry name" value="2,3-Dihydroxybiphenyl 1,2-Dioxygenase, domain 1"/>
    <property type="match status" value="1"/>
</dbReference>
<dbReference type="InterPro" id="IPR029068">
    <property type="entry name" value="Glyas_Bleomycin-R_OHBP_Dase"/>
</dbReference>
<gene>
    <name evidence="2" type="ORF">AB835_03315</name>
</gene>
<dbReference type="Pfam" id="PF13468">
    <property type="entry name" value="Glyoxalase_3"/>
    <property type="match status" value="1"/>
</dbReference>
<reference evidence="2 3" key="1">
    <citation type="journal article" date="2016" name="Appl. Environ. Microbiol.">
        <title>Lack of Overt Genome Reduction in the Bryostatin-Producing Bryozoan Symbiont "Candidatus Endobugula sertula".</title>
        <authorList>
            <person name="Miller I.J."/>
            <person name="Vanee N."/>
            <person name="Fong S.S."/>
            <person name="Lim-Fong G.E."/>
            <person name="Kwan J.C."/>
        </authorList>
    </citation>
    <scope>NUCLEOTIDE SEQUENCE [LARGE SCALE GENOMIC DNA]</scope>
    <source>
        <strain evidence="2">AB1-4</strain>
    </source>
</reference>
<organism evidence="2 3">
    <name type="scientific">Candidatus Endobugula sertula</name>
    <name type="common">Bugula neritina bacterial symbiont</name>
    <dbReference type="NCBI Taxonomy" id="62101"/>
    <lineage>
        <taxon>Bacteria</taxon>
        <taxon>Pseudomonadati</taxon>
        <taxon>Pseudomonadota</taxon>
        <taxon>Gammaproteobacteria</taxon>
        <taxon>Cellvibrionales</taxon>
        <taxon>Cellvibrionaceae</taxon>
        <taxon>Candidatus Endobugula</taxon>
    </lineage>
</organism>
<proteinExistence type="predicted"/>